<protein>
    <recommendedName>
        <fullName evidence="4">VWFA domain-containing protein</fullName>
    </recommendedName>
</protein>
<keyword evidence="1" id="KW-0732">Signal</keyword>
<dbReference type="Proteomes" id="UP001238163">
    <property type="component" value="Unassembled WGS sequence"/>
</dbReference>
<proteinExistence type="predicted"/>
<dbReference type="SUPFAM" id="SSF53300">
    <property type="entry name" value="vWA-like"/>
    <property type="match status" value="1"/>
</dbReference>
<accession>A0AAE3VHJ3</accession>
<feature type="signal peptide" evidence="1">
    <location>
        <begin position="1"/>
        <end position="21"/>
    </location>
</feature>
<evidence type="ECO:0008006" key="4">
    <source>
        <dbReference type="Google" id="ProtNLM"/>
    </source>
</evidence>
<gene>
    <name evidence="2" type="ORF">J3R75_002662</name>
</gene>
<name>A0AAE3VHJ3_9BACT</name>
<evidence type="ECO:0000313" key="3">
    <source>
        <dbReference type="Proteomes" id="UP001238163"/>
    </source>
</evidence>
<keyword evidence="3" id="KW-1185">Reference proteome</keyword>
<dbReference type="InterPro" id="IPR036465">
    <property type="entry name" value="vWFA_dom_sf"/>
</dbReference>
<dbReference type="EMBL" id="JAUSVL010000001">
    <property type="protein sequence ID" value="MDQ0290555.1"/>
    <property type="molecule type" value="Genomic_DNA"/>
</dbReference>
<dbReference type="AlphaFoldDB" id="A0AAE3VHJ3"/>
<evidence type="ECO:0000256" key="1">
    <source>
        <dbReference type="SAM" id="SignalP"/>
    </source>
</evidence>
<comment type="caution">
    <text evidence="2">The sequence shown here is derived from an EMBL/GenBank/DDBJ whole genome shotgun (WGS) entry which is preliminary data.</text>
</comment>
<sequence length="211" mass="23025">MKMLRKLFLLAIVLAGTTATASTPMINCLLLGATSSVSEEDFQKERLAAIKFITAYYVRAQNNPACRSDWLCVNFFGGDDDYTGMPFFKCDDEEAIQRVVKQIATMPHPKYKNSSVYTAIGRGLLECMEKEKSLSGKYAKNIIIVTSGQDNSSDPGLVESIKKSFPNRYASLCIIGVGSKANMASLGPLADICINVDNFDNLLIALILAGQ</sequence>
<reference evidence="2" key="1">
    <citation type="submission" date="2023-07" db="EMBL/GenBank/DDBJ databases">
        <title>Genomic Encyclopedia of Type Strains, Phase IV (KMG-IV): sequencing the most valuable type-strain genomes for metagenomic binning, comparative biology and taxonomic classification.</title>
        <authorList>
            <person name="Goeker M."/>
        </authorList>
    </citation>
    <scope>NUCLEOTIDE SEQUENCE</scope>
    <source>
        <strain evidence="2">DSM 24202</strain>
    </source>
</reference>
<dbReference type="CDD" id="cd00198">
    <property type="entry name" value="vWFA"/>
    <property type="match status" value="1"/>
</dbReference>
<feature type="chain" id="PRO_5042017353" description="VWFA domain-containing protein" evidence="1">
    <location>
        <begin position="22"/>
        <end position="211"/>
    </location>
</feature>
<dbReference type="Gene3D" id="3.40.50.410">
    <property type="entry name" value="von Willebrand factor, type A domain"/>
    <property type="match status" value="1"/>
</dbReference>
<evidence type="ECO:0000313" key="2">
    <source>
        <dbReference type="EMBL" id="MDQ0290555.1"/>
    </source>
</evidence>
<organism evidence="2 3">
    <name type="scientific">Oligosphaera ethanolica</name>
    <dbReference type="NCBI Taxonomy" id="760260"/>
    <lineage>
        <taxon>Bacteria</taxon>
        <taxon>Pseudomonadati</taxon>
        <taxon>Lentisphaerota</taxon>
        <taxon>Oligosphaeria</taxon>
        <taxon>Oligosphaerales</taxon>
        <taxon>Oligosphaeraceae</taxon>
        <taxon>Oligosphaera</taxon>
    </lineage>
</organism>
<dbReference type="RefSeq" id="WP_307262146.1">
    <property type="nucleotide sequence ID" value="NZ_JAUSVL010000001.1"/>
</dbReference>